<dbReference type="eggNOG" id="COG2207">
    <property type="taxonomic scope" value="Bacteria"/>
</dbReference>
<dbReference type="GO" id="GO:0003700">
    <property type="term" value="F:DNA-binding transcription factor activity"/>
    <property type="evidence" value="ECO:0007669"/>
    <property type="project" value="InterPro"/>
</dbReference>
<sequence length="297" mass="32739">MQSSLYFRTEMSAPWGVAVPAKGKVARFHIAIRGQCWLRVEGENKPLFLANGDLVIIPHGAAHVMGDTQETAAKPLGDVLSETQYTGEGPLVYGGGGAGCTLVCGEFAFDERETHPLLDNLPSVLSITADQGHHAKWLDAVMGFVAHEAAQMRPGAHAIIHRLSDIIFIQAIRLLLDSSPHNIPFLSAFADNRISMVLSRIHAEPQHKWSVESLGQIANMSRSAFSNRFSELTQMSPLQYVMFIRLNRASRLLIESDYSLGQIAELIGYQSEAAFSLAFSKQFDCRPGEYRKRASTQ</sequence>
<dbReference type="Pfam" id="PF12833">
    <property type="entry name" value="HTH_18"/>
    <property type="match status" value="1"/>
</dbReference>
<reference evidence="5 6" key="1">
    <citation type="journal article" date="2008" name="PLoS Genet.">
        <title>Complete genome sequence of the complex carbohydrate-degrading marine bacterium, Saccharophagus degradans strain 2-40 T.</title>
        <authorList>
            <person name="Weiner R.M."/>
            <person name="Taylor L.E.II."/>
            <person name="Henrissat B."/>
            <person name="Hauser L."/>
            <person name="Land M."/>
            <person name="Coutinho P.M."/>
            <person name="Rancurel C."/>
            <person name="Saunders E.H."/>
            <person name="Longmire A.G."/>
            <person name="Zhang H."/>
            <person name="Bayer E.A."/>
            <person name="Gilbert H.J."/>
            <person name="Larimer F."/>
            <person name="Zhulin I.B."/>
            <person name="Ekborg N.A."/>
            <person name="Lamed R."/>
            <person name="Richardson P.M."/>
            <person name="Borovok I."/>
            <person name="Hutcheson S."/>
        </authorList>
    </citation>
    <scope>NUCLEOTIDE SEQUENCE [LARGE SCALE GENOMIC DNA]</scope>
    <source>
        <strain evidence="6">2-40 / ATCC 43961 / DSM 17024</strain>
    </source>
</reference>
<dbReference type="SUPFAM" id="SSF46689">
    <property type="entry name" value="Homeodomain-like"/>
    <property type="match status" value="2"/>
</dbReference>
<dbReference type="HOGENOM" id="CLU_000445_81_0_6"/>
<keyword evidence="2" id="KW-0238">DNA-binding</keyword>
<evidence type="ECO:0000256" key="2">
    <source>
        <dbReference type="ARBA" id="ARBA00023125"/>
    </source>
</evidence>
<evidence type="ECO:0000313" key="6">
    <source>
        <dbReference type="Proteomes" id="UP000001947"/>
    </source>
</evidence>
<dbReference type="InterPro" id="IPR018060">
    <property type="entry name" value="HTH_AraC"/>
</dbReference>
<dbReference type="Pfam" id="PF12852">
    <property type="entry name" value="Cupin_6"/>
    <property type="match status" value="1"/>
</dbReference>
<name>Q21H00_SACD2</name>
<accession>Q21H00</accession>
<gene>
    <name evidence="5" type="ordered locus">Sde_2769</name>
</gene>
<dbReference type="STRING" id="203122.Sde_2769"/>
<dbReference type="EMBL" id="CP000282">
    <property type="protein sequence ID" value="ABD82029.1"/>
    <property type="molecule type" value="Genomic_DNA"/>
</dbReference>
<dbReference type="InterPro" id="IPR032783">
    <property type="entry name" value="AraC_lig"/>
</dbReference>
<organism evidence="5 6">
    <name type="scientific">Saccharophagus degradans (strain 2-40 / ATCC 43961 / DSM 17024)</name>
    <dbReference type="NCBI Taxonomy" id="203122"/>
    <lineage>
        <taxon>Bacteria</taxon>
        <taxon>Pseudomonadati</taxon>
        <taxon>Pseudomonadota</taxon>
        <taxon>Gammaproteobacteria</taxon>
        <taxon>Cellvibrionales</taxon>
        <taxon>Cellvibrionaceae</taxon>
        <taxon>Saccharophagus</taxon>
    </lineage>
</organism>
<evidence type="ECO:0000256" key="1">
    <source>
        <dbReference type="ARBA" id="ARBA00023015"/>
    </source>
</evidence>
<proteinExistence type="predicted"/>
<keyword evidence="1" id="KW-0805">Transcription regulation</keyword>
<keyword evidence="3" id="KW-0804">Transcription</keyword>
<dbReference type="KEGG" id="sde:Sde_2769"/>
<dbReference type="GO" id="GO:0043565">
    <property type="term" value="F:sequence-specific DNA binding"/>
    <property type="evidence" value="ECO:0007669"/>
    <property type="project" value="InterPro"/>
</dbReference>
<dbReference type="Gene3D" id="1.10.10.60">
    <property type="entry name" value="Homeodomain-like"/>
    <property type="match status" value="2"/>
</dbReference>
<keyword evidence="6" id="KW-1185">Reference proteome</keyword>
<dbReference type="Proteomes" id="UP000001947">
    <property type="component" value="Chromosome"/>
</dbReference>
<dbReference type="AlphaFoldDB" id="Q21H00"/>
<evidence type="ECO:0000259" key="4">
    <source>
        <dbReference type="PROSITE" id="PS01124"/>
    </source>
</evidence>
<protein>
    <submittedName>
        <fullName evidence="5">Transcriptional regulator, AraC family</fullName>
    </submittedName>
</protein>
<dbReference type="PANTHER" id="PTHR46796">
    <property type="entry name" value="HTH-TYPE TRANSCRIPTIONAL ACTIVATOR RHAS-RELATED"/>
    <property type="match status" value="1"/>
</dbReference>
<dbReference type="PANTHER" id="PTHR46796:SF7">
    <property type="entry name" value="ARAC FAMILY TRANSCRIPTIONAL REGULATOR"/>
    <property type="match status" value="1"/>
</dbReference>
<evidence type="ECO:0000313" key="5">
    <source>
        <dbReference type="EMBL" id="ABD82029.1"/>
    </source>
</evidence>
<feature type="domain" description="HTH araC/xylS-type" evidence="4">
    <location>
        <begin position="195"/>
        <end position="293"/>
    </location>
</feature>
<dbReference type="SMART" id="SM00342">
    <property type="entry name" value="HTH_ARAC"/>
    <property type="match status" value="1"/>
</dbReference>
<dbReference type="InterPro" id="IPR009057">
    <property type="entry name" value="Homeodomain-like_sf"/>
</dbReference>
<dbReference type="InterPro" id="IPR050204">
    <property type="entry name" value="AraC_XylS_family_regulators"/>
</dbReference>
<dbReference type="PROSITE" id="PS01124">
    <property type="entry name" value="HTH_ARAC_FAMILY_2"/>
    <property type="match status" value="1"/>
</dbReference>
<evidence type="ECO:0000256" key="3">
    <source>
        <dbReference type="ARBA" id="ARBA00023163"/>
    </source>
</evidence>